<sequence>MPISIGGTPKAMAISRAAPSLVFRNSMSDGLNPIGFQSSPPSSNIGRPALRAP</sequence>
<evidence type="ECO:0000256" key="1">
    <source>
        <dbReference type="SAM" id="MobiDB-lite"/>
    </source>
</evidence>
<organism evidence="2">
    <name type="scientific">mine drainage metagenome</name>
    <dbReference type="NCBI Taxonomy" id="410659"/>
    <lineage>
        <taxon>unclassified sequences</taxon>
        <taxon>metagenomes</taxon>
        <taxon>ecological metagenomes</taxon>
    </lineage>
</organism>
<feature type="compositionally biased region" description="Polar residues" evidence="1">
    <location>
        <begin position="29"/>
        <end position="45"/>
    </location>
</feature>
<dbReference type="AlphaFoldDB" id="A0A1J5PE66"/>
<dbReference type="EMBL" id="MLJW01008931">
    <property type="protein sequence ID" value="OIQ63531.1"/>
    <property type="molecule type" value="Genomic_DNA"/>
</dbReference>
<feature type="region of interest" description="Disordered" evidence="1">
    <location>
        <begin position="29"/>
        <end position="53"/>
    </location>
</feature>
<gene>
    <name evidence="2" type="ORF">GALL_549280</name>
</gene>
<accession>A0A1J5PE66</accession>
<proteinExistence type="predicted"/>
<reference evidence="2" key="1">
    <citation type="submission" date="2016-10" db="EMBL/GenBank/DDBJ databases">
        <title>Sequence of Gallionella enrichment culture.</title>
        <authorList>
            <person name="Poehlein A."/>
            <person name="Muehling M."/>
            <person name="Daniel R."/>
        </authorList>
    </citation>
    <scope>NUCLEOTIDE SEQUENCE</scope>
</reference>
<protein>
    <submittedName>
        <fullName evidence="2">Uncharacterized protein</fullName>
    </submittedName>
</protein>
<comment type="caution">
    <text evidence="2">The sequence shown here is derived from an EMBL/GenBank/DDBJ whole genome shotgun (WGS) entry which is preliminary data.</text>
</comment>
<evidence type="ECO:0000313" key="2">
    <source>
        <dbReference type="EMBL" id="OIQ63531.1"/>
    </source>
</evidence>
<name>A0A1J5PE66_9ZZZZ</name>